<name>A0AAV2TSR4_CALDB</name>
<evidence type="ECO:0000259" key="2">
    <source>
        <dbReference type="PROSITE" id="PS50025"/>
    </source>
</evidence>
<gene>
    <name evidence="3" type="ORF">CDAUBV1_LOCUS14521</name>
</gene>
<dbReference type="PANTHER" id="PTHR15036">
    <property type="entry name" value="PIKACHURIN-LIKE PROTEIN"/>
    <property type="match status" value="1"/>
</dbReference>
<dbReference type="EMBL" id="CAXLJL010000601">
    <property type="protein sequence ID" value="CAL5139487.1"/>
    <property type="molecule type" value="Genomic_DNA"/>
</dbReference>
<sequence>MQANAHQETRANYNSLRLNWMLEYSSTVACFSGSGFVINRLTNRPITSTEEKVEIEFQTSLPDVHLFSAGSENQLLSLNIDNGWPTVSVQLPLLNAPGGSRAHPPGGHADEVNPELPRLLHLDIHENPNLVYRTRLDDNQPHKLVLIRRNQMLSLTVDDLLVYYRPSAINKAATKLLRTRTIILGGPSTAAQGIQGPTDRVVFEGIFTRALFIADGLQMDLLKYTLTGQHGFRIVSASTETTTTTPAYRECGQPPFTLEIHYTVVWLRTPAGHFESWPVLRVRTSSTQRWMFIGPNSRIRPVYSMLEPSTLDQYLEQFERLEDGTYGFGRHLLIGGMNFTASIEEGDYFENLLTVSGTHRSFIGCIHSVMFNDIELDLRSAVQSRGRAGRKSKEFHQVVSVGCESCIGAVNSPANGENRQCSNGTPHSYFPAQKLDGWKEGCDCSGTMHEGPECDKDSKIYNFNGRQKVRFRFLTAQRSKADQLKFIFQTDVMNASIFEASLKTWALDISKELREVYSNQSDQAEVKSCRQNNGNVFEVRLVNGHLEVKYDFLGTPQQSFTLDPEVSDNLWHSFRLTRYGSSMNLELDGQMTTTNTIVKKSELVFNEVLIGADETCVVSDDATTGDPIVHNSLPNFVGKLSQFEYNSFKFTENMKYSGSPNASSNRRSRWIVEADADVHFPSKSDVYNREPKSLAFPVMFQTQQCHLKLMVARSAECLPIKFTFRTLQTSGVLVANYNRAQMTYFLIDLVNGELRFSFSLNKEAEETSTLEGPLNEGSWHTVEITRSVENREFISLYVDRGGSDERTMQMRISFGGERDHQMCGQDVYGCLAGLTLGNGQVLDLMKPAGREHEDEEIKISCSKRLSPGCPDSPKQRCDDNLKEGGLTTRTVAGKLPHLEDVSCCVNGVGTTVHFGMLERSPIHGNSDLGSAHHSLAEMVAYAQLRLDCKEELSFLSHLAMGFQFGSGVVNLGYLGRTPEHNRRSTLFYLQNVIDESSILQLYLDSGRLMLLHTTKKMETLIAGPADNRLDDGFYHRILLFQTHGDLLLEIDGNKSFKRDVIGGTQNIWLGHDPNSNQTDFFYGYLTGVYFNGKYLLDIVVGNNHLTSAQAISYGKVERVPKFIPRLVNGSQLQIGRQRGLSTVHPIRAEGTVCRTSVEL</sequence>
<dbReference type="SMART" id="SM00282">
    <property type="entry name" value="LamG"/>
    <property type="match status" value="4"/>
</dbReference>
<proteinExistence type="predicted"/>
<dbReference type="Pfam" id="PF02210">
    <property type="entry name" value="Laminin_G_2"/>
    <property type="match status" value="3"/>
</dbReference>
<dbReference type="Proteomes" id="UP001497525">
    <property type="component" value="Unassembled WGS sequence"/>
</dbReference>
<organism evidence="3 4">
    <name type="scientific">Calicophoron daubneyi</name>
    <name type="common">Rumen fluke</name>
    <name type="synonym">Paramphistomum daubneyi</name>
    <dbReference type="NCBI Taxonomy" id="300641"/>
    <lineage>
        <taxon>Eukaryota</taxon>
        <taxon>Metazoa</taxon>
        <taxon>Spiralia</taxon>
        <taxon>Lophotrochozoa</taxon>
        <taxon>Platyhelminthes</taxon>
        <taxon>Trematoda</taxon>
        <taxon>Digenea</taxon>
        <taxon>Plagiorchiida</taxon>
        <taxon>Pronocephalata</taxon>
        <taxon>Paramphistomoidea</taxon>
        <taxon>Paramphistomidae</taxon>
        <taxon>Calicophoron</taxon>
    </lineage>
</organism>
<comment type="caution">
    <text evidence="3">The sequence shown here is derived from an EMBL/GenBank/DDBJ whole genome shotgun (WGS) entry which is preliminary data.</text>
</comment>
<dbReference type="Gene3D" id="2.60.120.200">
    <property type="match status" value="4"/>
</dbReference>
<dbReference type="PROSITE" id="PS50025">
    <property type="entry name" value="LAM_G_DOMAIN"/>
    <property type="match status" value="1"/>
</dbReference>
<dbReference type="AlphaFoldDB" id="A0AAV2TSR4"/>
<feature type="domain" description="Laminin G" evidence="2">
    <location>
        <begin position="683"/>
        <end position="861"/>
    </location>
</feature>
<comment type="caution">
    <text evidence="1">Lacks conserved residue(s) required for the propagation of feature annotation.</text>
</comment>
<dbReference type="CDD" id="cd00110">
    <property type="entry name" value="LamG"/>
    <property type="match status" value="3"/>
</dbReference>
<protein>
    <recommendedName>
        <fullName evidence="2">Laminin G domain-containing protein</fullName>
    </recommendedName>
</protein>
<dbReference type="GO" id="GO:0016020">
    <property type="term" value="C:membrane"/>
    <property type="evidence" value="ECO:0007669"/>
    <property type="project" value="UniProtKB-SubCell"/>
</dbReference>
<dbReference type="InterPro" id="IPR013320">
    <property type="entry name" value="ConA-like_dom_sf"/>
</dbReference>
<evidence type="ECO:0000256" key="1">
    <source>
        <dbReference type="PROSITE-ProRule" id="PRU00122"/>
    </source>
</evidence>
<dbReference type="InterPro" id="IPR050372">
    <property type="entry name" value="Neurexin-related_CASP"/>
</dbReference>
<dbReference type="PANTHER" id="PTHR15036:SF85">
    <property type="entry name" value="SP2353, ISOFORM A"/>
    <property type="match status" value="1"/>
</dbReference>
<accession>A0AAV2TSR4</accession>
<reference evidence="3" key="1">
    <citation type="submission" date="2024-06" db="EMBL/GenBank/DDBJ databases">
        <authorList>
            <person name="Liu X."/>
            <person name="Lenzi L."/>
            <person name="Haldenby T S."/>
            <person name="Uol C."/>
        </authorList>
    </citation>
    <scope>NUCLEOTIDE SEQUENCE</scope>
</reference>
<evidence type="ECO:0000313" key="4">
    <source>
        <dbReference type="Proteomes" id="UP001497525"/>
    </source>
</evidence>
<dbReference type="InterPro" id="IPR001791">
    <property type="entry name" value="Laminin_G"/>
</dbReference>
<evidence type="ECO:0000313" key="3">
    <source>
        <dbReference type="EMBL" id="CAL5139487.1"/>
    </source>
</evidence>
<dbReference type="SUPFAM" id="SSF49899">
    <property type="entry name" value="Concanavalin A-like lectins/glucanases"/>
    <property type="match status" value="4"/>
</dbReference>